<keyword evidence="3" id="KW-1185">Reference proteome</keyword>
<dbReference type="EMBL" id="BAAAQQ010000013">
    <property type="protein sequence ID" value="GAA2130317.1"/>
    <property type="molecule type" value="Genomic_DNA"/>
</dbReference>
<dbReference type="RefSeq" id="WP_344304886.1">
    <property type="nucleotide sequence ID" value="NZ_BAAAQQ010000013.1"/>
</dbReference>
<comment type="caution">
    <text evidence="2">The sequence shown here is derived from an EMBL/GenBank/DDBJ whole genome shotgun (WGS) entry which is preliminary data.</text>
</comment>
<dbReference type="Proteomes" id="UP001500575">
    <property type="component" value="Unassembled WGS sequence"/>
</dbReference>
<reference evidence="3" key="1">
    <citation type="journal article" date="2019" name="Int. J. Syst. Evol. Microbiol.">
        <title>The Global Catalogue of Microorganisms (GCM) 10K type strain sequencing project: providing services to taxonomists for standard genome sequencing and annotation.</title>
        <authorList>
            <consortium name="The Broad Institute Genomics Platform"/>
            <consortium name="The Broad Institute Genome Sequencing Center for Infectious Disease"/>
            <person name="Wu L."/>
            <person name="Ma J."/>
        </authorList>
    </citation>
    <scope>NUCLEOTIDE SEQUENCE [LARGE SCALE GENOMIC DNA]</scope>
    <source>
        <strain evidence="3">JCM 16021</strain>
    </source>
</reference>
<gene>
    <name evidence="2" type="ORF">GCM10009843_32810</name>
</gene>
<dbReference type="Pfam" id="PF21948">
    <property type="entry name" value="LplA-B_cat"/>
    <property type="match status" value="1"/>
</dbReference>
<organism evidence="2 3">
    <name type="scientific">Nocardioides bigeumensis</name>
    <dbReference type="NCBI Taxonomy" id="433657"/>
    <lineage>
        <taxon>Bacteria</taxon>
        <taxon>Bacillati</taxon>
        <taxon>Actinomycetota</taxon>
        <taxon>Actinomycetes</taxon>
        <taxon>Propionibacteriales</taxon>
        <taxon>Nocardioidaceae</taxon>
        <taxon>Nocardioides</taxon>
    </lineage>
</organism>
<dbReference type="InterPro" id="IPR004143">
    <property type="entry name" value="BPL_LPL_catalytic"/>
</dbReference>
<dbReference type="InterPro" id="IPR045864">
    <property type="entry name" value="aa-tRNA-synth_II/BPL/LPL"/>
</dbReference>
<protein>
    <recommendedName>
        <fullName evidence="1">BPL/LPL catalytic domain-containing protein</fullName>
    </recommendedName>
</protein>
<feature type="domain" description="BPL/LPL catalytic" evidence="1">
    <location>
        <begin position="22"/>
        <end position="212"/>
    </location>
</feature>
<sequence>MRIVGGPVGWLGPDAMEACRELLAAGESALMVHRPGPTVAFSARDENDPLYPAAVAAAERAGYAPVKRLAGGKVVAYDEGCVVVDVVGPRAEGSIEIDQRFVDLGGRILKVLHGLGVPAQVGEVPGEYCPGPHSINVGGTAKVVGTAQRVTRRAWLFSAVVVVRRSPGLARALDDVQAALARPWVPSTLGALTDFAPVTEDEVAAGLVAGLG</sequence>
<evidence type="ECO:0000313" key="3">
    <source>
        <dbReference type="Proteomes" id="UP001500575"/>
    </source>
</evidence>
<name>A0ABP5KC33_9ACTN</name>
<evidence type="ECO:0000259" key="1">
    <source>
        <dbReference type="PROSITE" id="PS51733"/>
    </source>
</evidence>
<proteinExistence type="predicted"/>
<dbReference type="Gene3D" id="3.30.930.10">
    <property type="entry name" value="Bira Bifunctional Protein, Domain 2"/>
    <property type="match status" value="1"/>
</dbReference>
<evidence type="ECO:0000313" key="2">
    <source>
        <dbReference type="EMBL" id="GAA2130317.1"/>
    </source>
</evidence>
<accession>A0ABP5KC33</accession>
<dbReference type="SUPFAM" id="SSF55681">
    <property type="entry name" value="Class II aaRS and biotin synthetases"/>
    <property type="match status" value="1"/>
</dbReference>
<dbReference type="PROSITE" id="PS51733">
    <property type="entry name" value="BPL_LPL_CATALYTIC"/>
    <property type="match status" value="1"/>
</dbReference>